<evidence type="ECO:0000256" key="3">
    <source>
        <dbReference type="ARBA" id="ARBA00022801"/>
    </source>
</evidence>
<dbReference type="PANTHER" id="PTHR46124">
    <property type="entry name" value="D-AMINOACYL-TRNA DEACYLASE"/>
    <property type="match status" value="1"/>
</dbReference>
<dbReference type="STRING" id="517417.Cpar_1651"/>
<dbReference type="eggNOG" id="COG0084">
    <property type="taxonomic scope" value="Bacteria"/>
</dbReference>
<feature type="binding site" evidence="4">
    <location>
        <position position="207"/>
    </location>
    <ligand>
        <name>a divalent metal cation</name>
        <dbReference type="ChEBI" id="CHEBI:60240"/>
        <label>1</label>
    </ligand>
</feature>
<dbReference type="GO" id="GO:0016788">
    <property type="term" value="F:hydrolase activity, acting on ester bonds"/>
    <property type="evidence" value="ECO:0007669"/>
    <property type="project" value="InterPro"/>
</dbReference>
<accession>B3QQ43</accession>
<feature type="binding site" evidence="4">
    <location>
        <position position="133"/>
    </location>
    <ligand>
        <name>a divalent metal cation</name>
        <dbReference type="ChEBI" id="CHEBI:60240"/>
        <label>2</label>
    </ligand>
</feature>
<gene>
    <name evidence="5" type="ordered locus">Cpar_1651</name>
</gene>
<dbReference type="EMBL" id="CP001099">
    <property type="protein sequence ID" value="ACF12046.1"/>
    <property type="molecule type" value="Genomic_DNA"/>
</dbReference>
<dbReference type="CDD" id="cd01310">
    <property type="entry name" value="TatD_DNAse"/>
    <property type="match status" value="1"/>
</dbReference>
<evidence type="ECO:0000256" key="1">
    <source>
        <dbReference type="ARBA" id="ARBA00009275"/>
    </source>
</evidence>
<dbReference type="InterPro" id="IPR001130">
    <property type="entry name" value="TatD-like"/>
</dbReference>
<comment type="similarity">
    <text evidence="1">Belongs to the metallo-dependent hydrolases superfamily. TatD-type hydrolase family.</text>
</comment>
<dbReference type="HOGENOM" id="CLU_031506_4_0_10"/>
<dbReference type="RefSeq" id="WP_012502879.1">
    <property type="nucleotide sequence ID" value="NC_011027.1"/>
</dbReference>
<feature type="binding site" evidence="4">
    <location>
        <position position="10"/>
    </location>
    <ligand>
        <name>a divalent metal cation</name>
        <dbReference type="ChEBI" id="CHEBI:60240"/>
        <label>1</label>
    </ligand>
</feature>
<dbReference type="GO" id="GO:0005829">
    <property type="term" value="C:cytosol"/>
    <property type="evidence" value="ECO:0007669"/>
    <property type="project" value="TreeGrafter"/>
</dbReference>
<dbReference type="PIRSF" id="PIRSF005902">
    <property type="entry name" value="DNase_TatD"/>
    <property type="match status" value="1"/>
</dbReference>
<evidence type="ECO:0000313" key="6">
    <source>
        <dbReference type="Proteomes" id="UP000008811"/>
    </source>
</evidence>
<dbReference type="FunFam" id="3.20.20.140:FF:000005">
    <property type="entry name" value="TatD family hydrolase"/>
    <property type="match status" value="1"/>
</dbReference>
<dbReference type="NCBIfam" id="TIGR00010">
    <property type="entry name" value="YchF/TatD family DNA exonuclease"/>
    <property type="match status" value="1"/>
</dbReference>
<dbReference type="SUPFAM" id="SSF51556">
    <property type="entry name" value="Metallo-dependent hydrolases"/>
    <property type="match status" value="1"/>
</dbReference>
<dbReference type="Proteomes" id="UP000008811">
    <property type="component" value="Chromosome"/>
</dbReference>
<feature type="binding site" evidence="4">
    <location>
        <position position="158"/>
    </location>
    <ligand>
        <name>a divalent metal cation</name>
        <dbReference type="ChEBI" id="CHEBI:60240"/>
        <label>2</label>
    </ligand>
</feature>
<dbReference type="KEGG" id="cpc:Cpar_1651"/>
<name>B3QQ43_CHLP8</name>
<feature type="binding site" evidence="4">
    <location>
        <position position="12"/>
    </location>
    <ligand>
        <name>a divalent metal cation</name>
        <dbReference type="ChEBI" id="CHEBI:60240"/>
        <label>1</label>
    </ligand>
</feature>
<protein>
    <submittedName>
        <fullName evidence="5">Hydrolase, TatD family</fullName>
    </submittedName>
</protein>
<dbReference type="Pfam" id="PF01026">
    <property type="entry name" value="TatD_DNase"/>
    <property type="match status" value="1"/>
</dbReference>
<proteinExistence type="inferred from homology"/>
<dbReference type="Gene3D" id="3.20.20.140">
    <property type="entry name" value="Metal-dependent hydrolases"/>
    <property type="match status" value="1"/>
</dbReference>
<keyword evidence="6" id="KW-1185">Reference proteome</keyword>
<organism evidence="5 6">
    <name type="scientific">Chlorobaculum parvum (strain DSM 263 / NCIMB 8327)</name>
    <name type="common">Chlorobium vibrioforme subsp. thiosulfatophilum</name>
    <dbReference type="NCBI Taxonomy" id="517417"/>
    <lineage>
        <taxon>Bacteria</taxon>
        <taxon>Pseudomonadati</taxon>
        <taxon>Chlorobiota</taxon>
        <taxon>Chlorobiia</taxon>
        <taxon>Chlorobiales</taxon>
        <taxon>Chlorobiaceae</taxon>
        <taxon>Chlorobaculum</taxon>
    </lineage>
</organism>
<keyword evidence="2 4" id="KW-0479">Metal-binding</keyword>
<dbReference type="GO" id="GO:0046872">
    <property type="term" value="F:metal ion binding"/>
    <property type="evidence" value="ECO:0007669"/>
    <property type="project" value="UniProtKB-KW"/>
</dbReference>
<dbReference type="InterPro" id="IPR015991">
    <property type="entry name" value="TatD/YcfH-like"/>
</dbReference>
<dbReference type="InterPro" id="IPR032466">
    <property type="entry name" value="Metal_Hydrolase"/>
</dbReference>
<evidence type="ECO:0000313" key="5">
    <source>
        <dbReference type="EMBL" id="ACF12046.1"/>
    </source>
</evidence>
<sequence length="259" mass="29025">MTSSSLADIHCHLSFPEFDEDREQVIERLREAGVGLLIDPGTCAESSRRSIELADRYDFIYANVGLHPHEVTAQLSPDRYDELETLARSEKVVGIGEIGLDYHWPDHHPEAQQEAFREMLRMATRLDLPVVIHCRDAWPDMLRILGEERSSALRGAMHCFSGDIEMAQHCIELGLKLSIPGIVTYKKSTLPEVVQAVGLDDLLSETDAPYLAPVPKRGKRNEPAFVKHTVNKIADLRPEPFEEVTGALFSNAKELFAIA</sequence>
<dbReference type="OrthoDB" id="9810005at2"/>
<dbReference type="GO" id="GO:0004536">
    <property type="term" value="F:DNA nuclease activity"/>
    <property type="evidence" value="ECO:0007669"/>
    <property type="project" value="InterPro"/>
</dbReference>
<dbReference type="PANTHER" id="PTHR46124:SF2">
    <property type="entry name" value="D-AMINOACYL-TRNA DEACYLASE"/>
    <property type="match status" value="1"/>
</dbReference>
<dbReference type="AlphaFoldDB" id="B3QQ43"/>
<keyword evidence="3 5" id="KW-0378">Hydrolase</keyword>
<evidence type="ECO:0000256" key="4">
    <source>
        <dbReference type="PIRSR" id="PIRSR005902-1"/>
    </source>
</evidence>
<evidence type="ECO:0000256" key="2">
    <source>
        <dbReference type="ARBA" id="ARBA00022723"/>
    </source>
</evidence>
<reference evidence="5" key="1">
    <citation type="submission" date="2008-06" db="EMBL/GenBank/DDBJ databases">
        <title>Complete sequence of Chlorobaculum parvum NCIB 8327.</title>
        <authorList>
            <consortium name="US DOE Joint Genome Institute"/>
            <person name="Lucas S."/>
            <person name="Copeland A."/>
            <person name="Lapidus A."/>
            <person name="Glavina del Rio T."/>
            <person name="Dalin E."/>
            <person name="Tice H."/>
            <person name="Bruce D."/>
            <person name="Goodwin L."/>
            <person name="Pitluck S."/>
            <person name="Schmutz J."/>
            <person name="Larimer F."/>
            <person name="Land M."/>
            <person name="Hauser L."/>
            <person name="Kyrpides N."/>
            <person name="Mikhailova N."/>
            <person name="Zhao F."/>
            <person name="Li T."/>
            <person name="Liu Z."/>
            <person name="Overmann J."/>
            <person name="Bryant D.A."/>
            <person name="Richardson P."/>
        </authorList>
    </citation>
    <scope>NUCLEOTIDE SEQUENCE [LARGE SCALE GENOMIC DNA]</scope>
    <source>
        <strain evidence="5">NCIB 8327</strain>
    </source>
</reference>
<feature type="binding site" evidence="4">
    <location>
        <position position="97"/>
    </location>
    <ligand>
        <name>a divalent metal cation</name>
        <dbReference type="ChEBI" id="CHEBI:60240"/>
        <label>1</label>
    </ligand>
</feature>